<evidence type="ECO:0000313" key="2">
    <source>
        <dbReference type="Proteomes" id="UP000032233"/>
    </source>
</evidence>
<comment type="caution">
    <text evidence="1">The sequence shown here is derived from an EMBL/GenBank/DDBJ whole genome shotgun (WGS) entry which is preliminary data.</text>
</comment>
<dbReference type="Proteomes" id="UP000032233">
    <property type="component" value="Unassembled WGS sequence"/>
</dbReference>
<evidence type="ECO:0000313" key="1">
    <source>
        <dbReference type="EMBL" id="KIX11590.1"/>
    </source>
</evidence>
<dbReference type="EMBL" id="AZAC01000056">
    <property type="protein sequence ID" value="KIX11590.1"/>
    <property type="molecule type" value="Genomic_DNA"/>
</dbReference>
<dbReference type="AlphaFoldDB" id="A0A0D2JQ33"/>
<sequence>MFMLRQEFTPKPVSKQVVKGFLPFKADAMGCAHGKEDHL</sequence>
<protein>
    <submittedName>
        <fullName evidence="1">Uncharacterized protein</fullName>
    </submittedName>
</protein>
<organism evidence="1 2">
    <name type="scientific">Dethiosulfatarculus sandiegensis</name>
    <dbReference type="NCBI Taxonomy" id="1429043"/>
    <lineage>
        <taxon>Bacteria</taxon>
        <taxon>Pseudomonadati</taxon>
        <taxon>Thermodesulfobacteriota</taxon>
        <taxon>Desulfarculia</taxon>
        <taxon>Desulfarculales</taxon>
        <taxon>Desulfarculaceae</taxon>
        <taxon>Dethiosulfatarculus</taxon>
    </lineage>
</organism>
<accession>A0A0D2JQ33</accession>
<dbReference type="InParanoid" id="A0A0D2JQ33"/>
<proteinExistence type="predicted"/>
<reference evidence="1 2" key="1">
    <citation type="submission" date="2013-11" db="EMBL/GenBank/DDBJ databases">
        <title>Metagenomic analysis of a methanogenic consortium involved in long chain n-alkane degradation.</title>
        <authorList>
            <person name="Davidova I.A."/>
            <person name="Callaghan A.V."/>
            <person name="Wawrik B."/>
            <person name="Pruitt S."/>
            <person name="Marks C."/>
            <person name="Duncan K.E."/>
            <person name="Suflita J.M."/>
        </authorList>
    </citation>
    <scope>NUCLEOTIDE SEQUENCE [LARGE SCALE GENOMIC DNA]</scope>
    <source>
        <strain evidence="1 2">SPR</strain>
    </source>
</reference>
<keyword evidence="2" id="KW-1185">Reference proteome</keyword>
<name>A0A0D2JQ33_9BACT</name>
<gene>
    <name evidence="1" type="ORF">X474_24900</name>
</gene>